<sequence length="371" mass="40910">MTPLSHALSRNGNNFDLVRLLAAVAVVYGHSYLLQAPDGTMDWVRNALGFDGFGALGVYAFFLLSGMLVTASFDRQRSVPRFAALRIARLWPAVAGASLVTVFILGPLFTTLPLRDYFASGMTWANLDNFSTIVLKTRWVLPGVFEHNRFPVDVCAPLWTLPVEVRCYLVVLVTGMLGLLSSARGVLLAAVLGCAVFVFRVHLPQLQIGLRDFSETPTGFSFWPVPFFMLGMLLYGWRERIDIGGLTALALVMVFLVFRDTAGAQPLFYLAFVYGVLWVGTTPLLRRFVPRHDYSYGIYLYGFMVQQCVANIAPQLSHATAVLIAAPFILLCAALSWHFVERPVLTLCRRRLARPQTALAAGIATGDSAAH</sequence>
<dbReference type="GO" id="GO:0009103">
    <property type="term" value="P:lipopolysaccharide biosynthetic process"/>
    <property type="evidence" value="ECO:0007669"/>
    <property type="project" value="TreeGrafter"/>
</dbReference>
<accession>A0A848I3M7</accession>
<keyword evidence="1" id="KW-0472">Membrane</keyword>
<keyword evidence="3" id="KW-0012">Acyltransferase</keyword>
<organism evidence="3 4">
    <name type="scientific">Paraburkholderia polaris</name>
    <dbReference type="NCBI Taxonomy" id="2728848"/>
    <lineage>
        <taxon>Bacteria</taxon>
        <taxon>Pseudomonadati</taxon>
        <taxon>Pseudomonadota</taxon>
        <taxon>Betaproteobacteria</taxon>
        <taxon>Burkholderiales</taxon>
        <taxon>Burkholderiaceae</taxon>
        <taxon>Paraburkholderia</taxon>
    </lineage>
</organism>
<dbReference type="GO" id="GO:0016020">
    <property type="term" value="C:membrane"/>
    <property type="evidence" value="ECO:0007669"/>
    <property type="project" value="TreeGrafter"/>
</dbReference>
<comment type="caution">
    <text evidence="3">The sequence shown here is derived from an EMBL/GenBank/DDBJ whole genome shotgun (WGS) entry which is preliminary data.</text>
</comment>
<dbReference type="Pfam" id="PF01757">
    <property type="entry name" value="Acyl_transf_3"/>
    <property type="match status" value="1"/>
</dbReference>
<evidence type="ECO:0000313" key="4">
    <source>
        <dbReference type="Proteomes" id="UP000544134"/>
    </source>
</evidence>
<feature type="transmembrane region" description="Helical" evidence="1">
    <location>
        <begin position="320"/>
        <end position="340"/>
    </location>
</feature>
<feature type="transmembrane region" description="Helical" evidence="1">
    <location>
        <begin position="243"/>
        <end position="259"/>
    </location>
</feature>
<evidence type="ECO:0000259" key="2">
    <source>
        <dbReference type="Pfam" id="PF01757"/>
    </source>
</evidence>
<keyword evidence="1" id="KW-0812">Transmembrane</keyword>
<keyword evidence="1" id="KW-1133">Transmembrane helix</keyword>
<dbReference type="RefSeq" id="WP_169483893.1">
    <property type="nucleotide sequence ID" value="NZ_JABBGJ010000003.1"/>
</dbReference>
<dbReference type="InterPro" id="IPR050879">
    <property type="entry name" value="Acyltransferase_3"/>
</dbReference>
<dbReference type="PANTHER" id="PTHR23028">
    <property type="entry name" value="ACETYLTRANSFERASE"/>
    <property type="match status" value="1"/>
</dbReference>
<name>A0A848I3M7_9BURK</name>
<feature type="transmembrane region" description="Helical" evidence="1">
    <location>
        <begin position="168"/>
        <end position="199"/>
    </location>
</feature>
<keyword evidence="3" id="KW-0808">Transferase</keyword>
<gene>
    <name evidence="3" type="ORF">HHL24_02930</name>
</gene>
<protein>
    <submittedName>
        <fullName evidence="3">Acyltransferase</fullName>
    </submittedName>
</protein>
<dbReference type="PANTHER" id="PTHR23028:SF53">
    <property type="entry name" value="ACYL_TRANSF_3 DOMAIN-CONTAINING PROTEIN"/>
    <property type="match status" value="1"/>
</dbReference>
<dbReference type="AlphaFoldDB" id="A0A848I3M7"/>
<feature type="transmembrane region" description="Helical" evidence="1">
    <location>
        <begin position="17"/>
        <end position="35"/>
    </location>
</feature>
<feature type="transmembrane region" description="Helical" evidence="1">
    <location>
        <begin position="90"/>
        <end position="109"/>
    </location>
</feature>
<feature type="transmembrane region" description="Helical" evidence="1">
    <location>
        <begin position="47"/>
        <end position="69"/>
    </location>
</feature>
<feature type="domain" description="Acyltransferase 3" evidence="2">
    <location>
        <begin position="14"/>
        <end position="336"/>
    </location>
</feature>
<dbReference type="Proteomes" id="UP000544134">
    <property type="component" value="Unassembled WGS sequence"/>
</dbReference>
<proteinExistence type="predicted"/>
<feature type="transmembrane region" description="Helical" evidence="1">
    <location>
        <begin position="220"/>
        <end position="237"/>
    </location>
</feature>
<dbReference type="GO" id="GO:0016747">
    <property type="term" value="F:acyltransferase activity, transferring groups other than amino-acyl groups"/>
    <property type="evidence" value="ECO:0007669"/>
    <property type="project" value="InterPro"/>
</dbReference>
<feature type="transmembrane region" description="Helical" evidence="1">
    <location>
        <begin position="266"/>
        <end position="284"/>
    </location>
</feature>
<feature type="transmembrane region" description="Helical" evidence="1">
    <location>
        <begin position="296"/>
        <end position="313"/>
    </location>
</feature>
<evidence type="ECO:0000256" key="1">
    <source>
        <dbReference type="SAM" id="Phobius"/>
    </source>
</evidence>
<reference evidence="3 4" key="1">
    <citation type="submission" date="2020-04" db="EMBL/GenBank/DDBJ databases">
        <title>Paraburkholderia sp. RP-4-7 isolated from soil.</title>
        <authorList>
            <person name="Dahal R.H."/>
        </authorList>
    </citation>
    <scope>NUCLEOTIDE SEQUENCE [LARGE SCALE GENOMIC DNA]</scope>
    <source>
        <strain evidence="3 4">RP-4-7</strain>
    </source>
</reference>
<dbReference type="InterPro" id="IPR002656">
    <property type="entry name" value="Acyl_transf_3_dom"/>
</dbReference>
<evidence type="ECO:0000313" key="3">
    <source>
        <dbReference type="EMBL" id="NML96917.1"/>
    </source>
</evidence>
<keyword evidence="4" id="KW-1185">Reference proteome</keyword>
<dbReference type="EMBL" id="JABBGJ010000003">
    <property type="protein sequence ID" value="NML96917.1"/>
    <property type="molecule type" value="Genomic_DNA"/>
</dbReference>